<keyword evidence="2" id="KW-0812">Transmembrane</keyword>
<dbReference type="EMBL" id="CM035422">
    <property type="protein sequence ID" value="KAH7373138.1"/>
    <property type="molecule type" value="Genomic_DNA"/>
</dbReference>
<comment type="caution">
    <text evidence="4">The sequence shown here is derived from an EMBL/GenBank/DDBJ whole genome shotgun (WGS) entry which is preliminary data.</text>
</comment>
<dbReference type="GO" id="GO:0000139">
    <property type="term" value="C:Golgi membrane"/>
    <property type="evidence" value="ECO:0007669"/>
    <property type="project" value="UniProtKB-SubCell"/>
</dbReference>
<keyword evidence="2" id="KW-1133">Transmembrane helix</keyword>
<dbReference type="InterPro" id="IPR029044">
    <property type="entry name" value="Nucleotide-diphossugar_trans"/>
</dbReference>
<evidence type="ECO:0000256" key="2">
    <source>
        <dbReference type="RuleBase" id="RU363055"/>
    </source>
</evidence>
<protein>
    <recommendedName>
        <fullName evidence="2">Glycosyltransferase</fullName>
        <ecNumber evidence="2">2.4.2.-</ecNumber>
    </recommendedName>
</protein>
<dbReference type="InterPro" id="IPR005069">
    <property type="entry name" value="Nucl-diP-sugar_transferase"/>
</dbReference>
<dbReference type="SUPFAM" id="SSF53448">
    <property type="entry name" value="Nucleotide-diphospho-sugar transferases"/>
    <property type="match status" value="1"/>
</dbReference>
<name>A0A8T2STJ8_CERRI</name>
<dbReference type="GO" id="GO:0071555">
    <property type="term" value="P:cell wall organization"/>
    <property type="evidence" value="ECO:0007669"/>
    <property type="project" value="UniProtKB-KW"/>
</dbReference>
<gene>
    <name evidence="4" type="ORF">KP509_17G039200</name>
</gene>
<keyword evidence="2" id="KW-0328">Glycosyltransferase</keyword>
<evidence type="ECO:0000313" key="4">
    <source>
        <dbReference type="EMBL" id="KAH7373138.1"/>
    </source>
</evidence>
<dbReference type="PANTHER" id="PTHR46038">
    <property type="entry name" value="EXPRESSED PROTEIN-RELATED"/>
    <property type="match status" value="1"/>
</dbReference>
<comment type="similarity">
    <text evidence="1 2">Belongs to the glycosyltransferase 77 family.</text>
</comment>
<keyword evidence="2" id="KW-0333">Golgi apparatus</keyword>
<keyword evidence="2" id="KW-0735">Signal-anchor</keyword>
<dbReference type="InterPro" id="IPR044821">
    <property type="entry name" value="At1g28695/At4g15970-like"/>
</dbReference>
<dbReference type="OMA" id="FWINSRS"/>
<organism evidence="4 5">
    <name type="scientific">Ceratopteris richardii</name>
    <name type="common">Triangle waterfern</name>
    <dbReference type="NCBI Taxonomy" id="49495"/>
    <lineage>
        <taxon>Eukaryota</taxon>
        <taxon>Viridiplantae</taxon>
        <taxon>Streptophyta</taxon>
        <taxon>Embryophyta</taxon>
        <taxon>Tracheophyta</taxon>
        <taxon>Polypodiopsida</taxon>
        <taxon>Polypodiidae</taxon>
        <taxon>Polypodiales</taxon>
        <taxon>Pteridineae</taxon>
        <taxon>Pteridaceae</taxon>
        <taxon>Parkerioideae</taxon>
        <taxon>Ceratopteris</taxon>
    </lineage>
</organism>
<feature type="transmembrane region" description="Helical" evidence="2">
    <location>
        <begin position="15"/>
        <end position="35"/>
    </location>
</feature>
<evidence type="ECO:0000313" key="5">
    <source>
        <dbReference type="Proteomes" id="UP000825935"/>
    </source>
</evidence>
<dbReference type="GO" id="GO:0016757">
    <property type="term" value="F:glycosyltransferase activity"/>
    <property type="evidence" value="ECO:0007669"/>
    <property type="project" value="UniProtKB-KW"/>
</dbReference>
<dbReference type="PANTHER" id="PTHR46038:SF38">
    <property type="entry name" value="GLYCOSYLTRANSFERASE-RELATED"/>
    <property type="match status" value="1"/>
</dbReference>
<keyword evidence="2" id="KW-0808">Transferase</keyword>
<evidence type="ECO:0000259" key="3">
    <source>
        <dbReference type="Pfam" id="PF03407"/>
    </source>
</evidence>
<dbReference type="OrthoDB" id="540503at2759"/>
<sequence>MDMDVGEKYCSKLRIRFGTATFCVALLISSYFIAFPRNLHMSFLSSNLRLLIFGMNADKDERFKHENDLEYVLNKAAMPDNTVIITTLNAAWAENNTMIDIFLESLQHGQETQTLLKHVVIACVDEKAYARCLIIHPHCIRVKTKGVDFSGEQALLSQDYIKMIWRRIQFLTRVLELNYNFIFTDADILWFRDPFPILRHDSRADMQIACDHFNGRPWDVKNSPNAGFAFVRANKKTLKFYRYWYEERRISAKMADQEVFNVIKHEDTFRNIGMNLRFLDTHHIGGFCSIKYTDMTKAYTLHANCCKGLNAKLHDLREILDLWKRWQKHHTDEEGIDPHFTETRSCQKSMHRN</sequence>
<dbReference type="Proteomes" id="UP000825935">
    <property type="component" value="Chromosome 17"/>
</dbReference>
<keyword evidence="2" id="KW-0961">Cell wall biogenesis/degradation</keyword>
<dbReference type="EC" id="2.4.2.-" evidence="2"/>
<proteinExistence type="inferred from homology"/>
<accession>A0A8T2STJ8</accession>
<keyword evidence="5" id="KW-1185">Reference proteome</keyword>
<comment type="subcellular location">
    <subcellularLocation>
        <location evidence="2">Golgi apparatus membrane</location>
        <topology evidence="2">Single-pass type II membrane protein</topology>
    </subcellularLocation>
</comment>
<dbReference type="Pfam" id="PF03407">
    <property type="entry name" value="Nucleotid_trans"/>
    <property type="match status" value="1"/>
</dbReference>
<feature type="domain" description="Nucleotide-diphospho-sugar transferase" evidence="3">
    <location>
        <begin position="115"/>
        <end position="316"/>
    </location>
</feature>
<reference evidence="4" key="1">
    <citation type="submission" date="2021-08" db="EMBL/GenBank/DDBJ databases">
        <title>WGS assembly of Ceratopteris richardii.</title>
        <authorList>
            <person name="Marchant D.B."/>
            <person name="Chen G."/>
            <person name="Jenkins J."/>
            <person name="Shu S."/>
            <person name="Leebens-Mack J."/>
            <person name="Grimwood J."/>
            <person name="Schmutz J."/>
            <person name="Soltis P."/>
            <person name="Soltis D."/>
            <person name="Chen Z.-H."/>
        </authorList>
    </citation>
    <scope>NUCLEOTIDE SEQUENCE</scope>
    <source>
        <strain evidence="4">Whitten #5841</strain>
        <tissue evidence="4">Leaf</tissue>
    </source>
</reference>
<dbReference type="AlphaFoldDB" id="A0A8T2STJ8"/>
<evidence type="ECO:0000256" key="1">
    <source>
        <dbReference type="ARBA" id="ARBA00007033"/>
    </source>
</evidence>
<keyword evidence="2" id="KW-0472">Membrane</keyword>